<protein>
    <recommendedName>
        <fullName evidence="3">SnoaL-like domain-containing protein</fullName>
    </recommendedName>
</protein>
<dbReference type="Proteomes" id="UP000748752">
    <property type="component" value="Unassembled WGS sequence"/>
</dbReference>
<accession>A0ABS1CC40</accession>
<gene>
    <name evidence="1" type="ORF">CKO31_01680</name>
</gene>
<dbReference type="EMBL" id="NRRV01000002">
    <property type="protein sequence ID" value="MBK1629467.1"/>
    <property type="molecule type" value="Genomic_DNA"/>
</dbReference>
<evidence type="ECO:0000313" key="2">
    <source>
        <dbReference type="Proteomes" id="UP000748752"/>
    </source>
</evidence>
<evidence type="ECO:0008006" key="3">
    <source>
        <dbReference type="Google" id="ProtNLM"/>
    </source>
</evidence>
<proteinExistence type="predicted"/>
<sequence length="123" mass="13715">MQAVVDAVRFAFGLESAYWDDPAAFRTHDAVYDHFRQGFSPDLAAAMTAHVLGGDGDVATWVPEQVHVVELEASQALVWFPTPASFGRAGLWDLADYMHVHLRREGAHWVVDWAKDRSAPPVR</sequence>
<keyword evidence="2" id="KW-1185">Reference proteome</keyword>
<comment type="caution">
    <text evidence="1">The sequence shown here is derived from an EMBL/GenBank/DDBJ whole genome shotgun (WGS) entry which is preliminary data.</text>
</comment>
<organism evidence="1 2">
    <name type="scientific">Thiohalocapsa halophila</name>
    <dbReference type="NCBI Taxonomy" id="69359"/>
    <lineage>
        <taxon>Bacteria</taxon>
        <taxon>Pseudomonadati</taxon>
        <taxon>Pseudomonadota</taxon>
        <taxon>Gammaproteobacteria</taxon>
        <taxon>Chromatiales</taxon>
        <taxon>Chromatiaceae</taxon>
        <taxon>Thiohalocapsa</taxon>
    </lineage>
</organism>
<reference evidence="1 2" key="1">
    <citation type="journal article" date="2020" name="Microorganisms">
        <title>Osmotic Adaptation and Compatible Solute Biosynthesis of Phototrophic Bacteria as Revealed from Genome Analyses.</title>
        <authorList>
            <person name="Imhoff J.F."/>
            <person name="Rahn T."/>
            <person name="Kunzel S."/>
            <person name="Keller A."/>
            <person name="Neulinger S.C."/>
        </authorList>
    </citation>
    <scope>NUCLEOTIDE SEQUENCE [LARGE SCALE GENOMIC DNA]</scope>
    <source>
        <strain evidence="1 2">DSM 6210</strain>
    </source>
</reference>
<name>A0ABS1CC40_9GAMM</name>
<evidence type="ECO:0000313" key="1">
    <source>
        <dbReference type="EMBL" id="MBK1629467.1"/>
    </source>
</evidence>